<dbReference type="InterPro" id="IPR004244">
    <property type="entry name" value="Transposase_22"/>
</dbReference>
<dbReference type="Gene3D" id="3.30.70.1820">
    <property type="entry name" value="L1 transposable element, RRM domain"/>
    <property type="match status" value="1"/>
</dbReference>
<keyword evidence="1" id="KW-0175">Coiled coil</keyword>
<accession>A0AAV1P533</accession>
<name>A0AAV1P533_SCOSC</name>
<organism evidence="2 3">
    <name type="scientific">Scomber scombrus</name>
    <name type="common">Atlantic mackerel</name>
    <name type="synonym">Scomber vernalis</name>
    <dbReference type="NCBI Taxonomy" id="13677"/>
    <lineage>
        <taxon>Eukaryota</taxon>
        <taxon>Metazoa</taxon>
        <taxon>Chordata</taxon>
        <taxon>Craniata</taxon>
        <taxon>Vertebrata</taxon>
        <taxon>Euteleostomi</taxon>
        <taxon>Actinopterygii</taxon>
        <taxon>Neopterygii</taxon>
        <taxon>Teleostei</taxon>
        <taxon>Neoteleostei</taxon>
        <taxon>Acanthomorphata</taxon>
        <taxon>Pelagiaria</taxon>
        <taxon>Scombriformes</taxon>
        <taxon>Scombridae</taxon>
        <taxon>Scomber</taxon>
    </lineage>
</organism>
<comment type="caution">
    <text evidence="2">The sequence shown here is derived from an EMBL/GenBank/DDBJ whole genome shotgun (WGS) entry which is preliminary data.</text>
</comment>
<dbReference type="PANTHER" id="PTHR11505">
    <property type="entry name" value="L1 TRANSPOSABLE ELEMENT-RELATED"/>
    <property type="match status" value="1"/>
</dbReference>
<dbReference type="Proteomes" id="UP001314229">
    <property type="component" value="Unassembled WGS sequence"/>
</dbReference>
<evidence type="ECO:0000313" key="3">
    <source>
        <dbReference type="Proteomes" id="UP001314229"/>
    </source>
</evidence>
<evidence type="ECO:0000313" key="2">
    <source>
        <dbReference type="EMBL" id="CAK6965404.1"/>
    </source>
</evidence>
<dbReference type="AlphaFoldDB" id="A0AAV1P533"/>
<protein>
    <submittedName>
        <fullName evidence="2">Uncharacterized protein LOC110014714</fullName>
    </submittedName>
</protein>
<keyword evidence="3" id="KW-1185">Reference proteome</keyword>
<dbReference type="EMBL" id="CAWUFR010000083">
    <property type="protein sequence ID" value="CAK6965404.1"/>
    <property type="molecule type" value="Genomic_DNA"/>
</dbReference>
<proteinExistence type="predicted"/>
<feature type="coiled-coil region" evidence="1">
    <location>
        <begin position="18"/>
        <end position="59"/>
    </location>
</feature>
<sequence length="184" mass="20712">MKQVKLWSRNCQKLTDTLDKIASSLEGQAKRINEAKQQVSAVDDQVASLKLRLAQVENRQVTMADQIDNAENCSRRDNIQILNLKEGMKGEHLLEFFESWLPTKLGLSTAKGCKDWTALIGPPGRGMTRPVILKLHNSQNKPWIMAAAGKAKNLEHEGSCSFIHQDLSNAVRLKHHSYNDVVRK</sequence>
<reference evidence="2 3" key="1">
    <citation type="submission" date="2024-01" db="EMBL/GenBank/DDBJ databases">
        <authorList>
            <person name="Alioto T."/>
            <person name="Alioto T."/>
            <person name="Gomez Garrido J."/>
        </authorList>
    </citation>
    <scope>NUCLEOTIDE SEQUENCE [LARGE SCALE GENOMIC DNA]</scope>
</reference>
<evidence type="ECO:0000256" key="1">
    <source>
        <dbReference type="SAM" id="Coils"/>
    </source>
</evidence>
<gene>
    <name evidence="2" type="ORF">FSCOSCO3_A029235</name>
</gene>